<evidence type="ECO:0000256" key="4">
    <source>
        <dbReference type="SAM" id="MobiDB-lite"/>
    </source>
</evidence>
<dbReference type="Gene3D" id="2.160.20.10">
    <property type="entry name" value="Single-stranded right-handed beta-helix, Pectin lyase-like"/>
    <property type="match status" value="1"/>
</dbReference>
<organism evidence="7 8">
    <name type="scientific">Janthinobacterium violaceinigrum</name>
    <dbReference type="NCBI Taxonomy" id="2654252"/>
    <lineage>
        <taxon>Bacteria</taxon>
        <taxon>Pseudomonadati</taxon>
        <taxon>Pseudomonadota</taxon>
        <taxon>Betaproteobacteria</taxon>
        <taxon>Burkholderiales</taxon>
        <taxon>Oxalobacteraceae</taxon>
        <taxon>Janthinobacterium</taxon>
    </lineage>
</organism>
<keyword evidence="8" id="KW-1185">Reference proteome</keyword>
<dbReference type="SMART" id="SM00912">
    <property type="entry name" value="Haemagg_act"/>
    <property type="match status" value="1"/>
</dbReference>
<feature type="compositionally biased region" description="Polar residues" evidence="4">
    <location>
        <begin position="1"/>
        <end position="16"/>
    </location>
</feature>
<comment type="subcellular location">
    <subcellularLocation>
        <location evidence="1">Secreted</location>
    </subcellularLocation>
</comment>
<keyword evidence="2" id="KW-0964">Secreted</keyword>
<evidence type="ECO:0000256" key="5">
    <source>
        <dbReference type="SAM" id="SignalP"/>
    </source>
</evidence>
<sequence>MQRSKSVTKHASSSAMAGNRTGRPVRLKPLALAIAMLLQAGGAQAQQPFSGAWFAGKGAQQGTAAATGRLPNGQPATSLNNPLLQQQKAEGKLQQSLNNLLLAARGIAAEQAVQAAARQAALAAGGAPDGLVKGGLQVDSNSLTAGWLNAQAPVQTQADGKTVVKVVQTDDKAILNWESFNVGKNTTLQFDQKSNWAVLNRVNDPLARPSQIQGQIKADGTVMIVNRNGIVFTGSSQVDTRNLAAAAMGMSDSQFKSGLYGKAQGTGAVPTFANDLLLGQNTYTHGAAEADVVVAAGARIDTRKPQTVTEGGGYVLLAGRSVENAGAITTPNGQTTLAAGDAIVVRQGMGTDKNQYSSTRGNEVGMLRVAGSGAGSVVNNGLIQAATGDITLSGNSVRQDGVLLSSTTVNGRGTIHLTAADENAGVTLARGSVSAILIDDNGATALDVQRDTLLKDTGKGTDTPQDRRDQSLVRIVSAGNIEFEGDSLTLATGGQVLADAARRSHVARGAAIDVSGAVGVKVDMSSNNVLINVQGNEQRDAPGSRDAKYLNNSDVWVDRRDLVLVPAGTNGYATDRWYTAGGLLEVSGYLNTSGHGVGEWAAQGGTVGFGGGEVVTQAGSRINIAGGSLDVQTGMVKQTWLKGADGAMYKLSTAPGDNLYTGLYRGYESTHARWGANTTETFANALIGPRERLENGYTVGRDAGRLIVSTGAAVLEGDIDTSVFQGERQQRKRDDGVDSYKQAQTSAARAGQLIVGKMTPVFDPKSGQLRDSPQAVLEKVEIGKVAAIADGQLLNAALPAARSNTLQLDADWLNGLELGALNIYAYDKLDVNADVRVADGGDIALHATDVGIKANVSARSGSIAAGNMISRYLASAGAVWADLPVSPEARPAGPAGVRVAPGVRLDARGLWSNLELDPGAGAGLPYINGGKVSLKSSGGIELAGGSVIDVSSGAALMSNGSLQGGRGGDITLAVDLPREKAPTGALLKLDGELRGHGVKGGGRLTIDSGTAVSIGGKLLDGDVLPAGSSAPVGLRLVDEFLIAKGEKIPFDFALSTSLIKPGQTLSQAVTVDVSAQKPLVLGASMVVPQGAQVVVNGAIYLGSGAIVPAGSVLTSINGLNAGFVVSAAAFPNGLPIQPMTTRYAAGSIAAEALAAPRGQLLPTGVALGRDVAVQPMLALDASLFQSGFADYAVTGRDGVVVAKNAQIDVRMPVLRFKPATGHTVAGGTDPGAALEVWTPPLYQEDARKGRLTQRAGADLTLTAGSPYVKGGLAVAEGAVVTVDPGRQISLTGNGQVSIDGRLEAWGGKIAVLPGTFGTGNDVDVPNGKGQATSIWIGEHAVLDVAGRATVATDMRGGRYGRADKGGSIEIGARYKADAASVDAADAFVVVRPGALLDASGAAATLDLPNQGAVNVAGSGGLISLSSYNGIFADGTMRAAAGGAGAAGGTLALALDTPNYGQVDRQTLEGAGVDNVVRVPREFVLAQVQGDSALPADLRAGQQDEALRYGSARLGADRVQAGGFDNLAMHVNGMLSVDGDVNLALGQSLRLSATSLGLAQPPQQPGMDGQEKDGQEKRPSLASQVHLAAPYVRLGTAARAQKDNFIVPNAVKGSKNSGKGRGMLGVPLVADGSLLQIDAGMLDLAGEVNMGTRGEIVQSSGKPLAVERDAFEQLTLNSRGDLRMSNNAALYQPGNATLVAAQIYPATGDSGMVTVGQSSRVDEYGIVRVTLDPLRTLNIERSAGSATPNQPFSVFGSLNLVAPTINQRGVLRAPLGQITLGAEGYEAYTDHVNLLPGSLTSVSAKGLTMPYGGTLDGLSYLYDGNDVVFKGVGNGPEIALTGAAVDVQAGAVLDLSGGGTLTGAAFLAGRGGSTDARLNPLVQMKPNGGFTLPGLNTNPVYAIIPGVQPDVAPLMAEQGAGKPAVGRQITIGAGVPGLAAGTYTLLPSNFALLPGAFRVELNGLAGTVEAGGTVAMRNGSYATAAQTGIAGTAIRDAVPGQAILTPADVLRSYSQYNETGYAAFAMAQATRDGVPRAMLERDAKAVRLQLIAPSLRSVENNQTPLMMDGSALYAPAEGGFGGSLLLGTGTHASTRYEVLADGTAPLADFDGVSVHASQINAFGAQRVGIGGLPRVTYSDFATGSNQRANIAAINESAGGIVLRDGAVLKAAEVFLVTSKKDDGIILEQGSGINTLGRGKAAWDSRDGYVYQPMGSVLAVSNGWLDMLPAAAPPSESYGPGIIDIGACRKAGGACGGSTALYSEGTIAAVTERAFTLRDNVRYGTRNLQLAMGAINIGSEAALADASARGALPDGLALNQGVLDRLLRGDTSTGAPALESLGLTARNSFNFYDSTQLSTIDAATGKSSLSRLVLNTPAIYGYGGADALARIHTDTLVWQGATNAPGAVVADGPGTGSGRLQVDAKRIEFGFTPDSRPDTIHNLDRLILGFGQVALNASEQMTANNKGSLSVYQSQGAWDTAINGYRYSGGDVVINTPLLTGAAGSVNRITAGGNLTVSAPAGAAAATPTNAALAGALGAEVALSGNNVSVDTSVVLPSGKLTLSAERDVLLGDKAKLDLAGRKIDFYDTSKYSWGGDVILDSREGDVRQAAASVIDLSAVNNRAGKLSVIATGDAAGTADLRGTLLGGASGSYDAGGTQVAYAAGGAEIRAQRIGDFAGLNQRLNTGKVFGSRSFQLKQGDLAIGDEVKAREVSVSVDGGALTVNGRIDASGEQVGSIRLAGRDGVTIKSGAVLDAHGTVLRTDSYGQVIEAPNRAVIELASPGGRLTLENGARLDLRSGDKGGNYGSIDLNARRLGGATGDDIDIDAAGALNIAGARNINVNAFWQYKDAPAGTGKDADGRSYQSITQAYLDGKHADSQAFMVNALANGNLMNNKLRGLRGDANAFHLRPGVEIVSATPGGDLHIDGDIDLSGHRYDGVNPLARLSGVYGSGEAGALVVRAGGKLSVFGSITDGFDTRTLPVTSDDQGWQLVKGRLPWGGDVVVPQGGLVTLAEDTYFKSGTSLNFAVPMKPMQLRGGTLLAVRATLTAELNLPAGSVLGGAVRNADGSVLYAAGTVLQKALTLSSGMQLDPGLRLPGAARVAAMVWPANVALPFPEGKPWDVGDGWNPVNGVVLATALALDKGSVLPAGTVVKLPGDATMVALRSEDGSGSQGRNLALAPMLAQGSQAWSLRLVGGADTAAADTRALRPHAKDAHLMLADTHYGMVPARELVPGTGLPGQYIWGDDAGLFGQEPGTPINLDDFGSEEVLLGFNEYGAIVVKVADGTPPEYVDVIAPARQPLFSVLRTGTGDLDLLAAGDFDMRSLYGVYTAGTQSASPLVDGKDLFNLPRGVSAKGQLLGALDNQLTRFVDGGSESLYRAWYPEHGGNLLLRAQGDVKGDTVGTATQRREDAIGALSRQQDTSDIGTWLWRQGSGSTGAGVPTAWWINFGTYVARPDGSELFAGQPAVSGFTGIGTLGGGNVLLQAGGDAGMLTSRTDPGGEYAPRSQGLNVAVGSTGRVTPDGKLLLTGGGDLDIRIGGGLNPVAEVRSFDRNSDAQNVDTRYERQSLTLNSTFTNLRGALRMEAGAVGGVELRFDRADPKESRPYETYTAGTAIASGGPILVPGDSGVRIDARGDLVLGGTADAGRVKQLGNGSPFNYQGVERAGEGWSWFSLWTPATAIDLFSAGGNLTPTSAWIRSATGDNPAPSDGRFVMPSVLRAVAASGSLYYGNASLGRLGEGGKVDMPQNGVILAPSPVAPQFVKTGTGQLEMLAADSIHAAGYPITPSGADPRLLPNPFNPGFVGALDKVWFGLLPLHNVSTNALAPSPLKSFAGNANGAGVEAQTYPLFSMTAPTVSDYVPVGQLPAHFYANSGDIVGLRTGGIVYRATLRGDVGPLGVWYEGGGAVAVRAGRDIVNSGTPLGSVEDVPDGAAGWTSQGFVGRPDYPDKPVVTGSSSARGNLFVHRHADDVSVVSAGRDIRYSTFYVAGPGQLNVSAGRDLYMADKAELRSLGSIVGTGPGERGNGAGISVAAGVGRNGPDYAAFAARYLDPAKLADPGRPLADQAGSAVYVYGGKLTLADWLRGQFGYGGDEAGASAFLGTKQAELEKAGAQTGGVRRDLAREYALVSQLHLVNWLTTRFGGDSGLGIRYDPATDARSFFAALPKEQQQVYLSNVYFAELKAAGREYNDPDGMRRGSYLRGREAIATLFPSQDKAGKKIEYKGDLTMFSSALYTVNDYAGIYTKRPVEGVRYLSPQEWAEAGRPVVNVPHVIVNDAGIHTDFGGDIGIAVPGGRALIGVDGGYAPGEGSGVLTQGAGEIQMYAKDSILLGQSRIFTTFGGNILAWSATGDINAGRGTKSTVVYTPQRRNYDSIGLVSLSPSTPSTGAGIATLNPIPEVPPGDIDLIAPLGSIDAGEAGIRVSGNVNLAALQVVNAENIQVQGKSTGMPVIASVNVGALSNASAAASQAVTAAQDVLQRERAATRQAQPSLFTVKVLGFGNEQADEAGVGKHTGGEPQASSYQPAGVVQVLGAGPLTAPQLQALTPNERRGLQP</sequence>
<comment type="caution">
    <text evidence="7">The sequence shown here is derived from an EMBL/GenBank/DDBJ whole genome shotgun (WGS) entry which is preliminary data.</text>
</comment>
<dbReference type="GO" id="GO:0005576">
    <property type="term" value="C:extracellular region"/>
    <property type="evidence" value="ECO:0007669"/>
    <property type="project" value="UniProtKB-SubCell"/>
</dbReference>
<evidence type="ECO:0000256" key="1">
    <source>
        <dbReference type="ARBA" id="ARBA00004613"/>
    </source>
</evidence>
<proteinExistence type="predicted"/>
<dbReference type="NCBIfam" id="TIGR01901">
    <property type="entry name" value="adhes_NPXG"/>
    <property type="match status" value="1"/>
</dbReference>
<feature type="region of interest" description="Disordered" evidence="4">
    <location>
        <begin position="1"/>
        <end position="22"/>
    </location>
</feature>
<dbReference type="InterPro" id="IPR011050">
    <property type="entry name" value="Pectin_lyase_fold/virulence"/>
</dbReference>
<dbReference type="Proteomes" id="UP000468717">
    <property type="component" value="Unassembled WGS sequence"/>
</dbReference>
<evidence type="ECO:0000313" key="7">
    <source>
        <dbReference type="EMBL" id="KAB8065114.1"/>
    </source>
</evidence>
<feature type="compositionally biased region" description="Basic and acidic residues" evidence="4">
    <location>
        <begin position="1568"/>
        <end position="1578"/>
    </location>
</feature>
<dbReference type="InterPro" id="IPR021026">
    <property type="entry name" value="Filamn_hemagglutn_DUF3739"/>
</dbReference>
<dbReference type="InterPro" id="IPR012334">
    <property type="entry name" value="Pectin_lyas_fold"/>
</dbReference>
<dbReference type="SUPFAM" id="SSF51126">
    <property type="entry name" value="Pectin lyase-like"/>
    <property type="match status" value="1"/>
</dbReference>
<dbReference type="EMBL" id="WFLI01000008">
    <property type="protein sequence ID" value="KAB8065114.1"/>
    <property type="molecule type" value="Genomic_DNA"/>
</dbReference>
<dbReference type="PANTHER" id="PTHR12338:SF8">
    <property type="entry name" value="HEME_HEMOPEXIN-BINDING PROTEIN"/>
    <property type="match status" value="1"/>
</dbReference>
<feature type="chain" id="PRO_5026157092" evidence="5">
    <location>
        <begin position="46"/>
        <end position="4555"/>
    </location>
</feature>
<keyword evidence="3 5" id="KW-0732">Signal</keyword>
<feature type="signal peptide" evidence="5">
    <location>
        <begin position="1"/>
        <end position="45"/>
    </location>
</feature>
<dbReference type="InterPro" id="IPR050909">
    <property type="entry name" value="Bact_Autotransporter_VF"/>
</dbReference>
<accession>A0A6I1I2F2</accession>
<protein>
    <submittedName>
        <fullName evidence="7">Filamentous hemagglutinin N-terminal domain-containing protein</fullName>
    </submittedName>
</protein>
<dbReference type="Pfam" id="PF12545">
    <property type="entry name" value="DUF3739"/>
    <property type="match status" value="1"/>
</dbReference>
<evidence type="ECO:0000313" key="8">
    <source>
        <dbReference type="Proteomes" id="UP000468717"/>
    </source>
</evidence>
<dbReference type="RefSeq" id="WP_152282222.1">
    <property type="nucleotide sequence ID" value="NZ_WFLI01000008.1"/>
</dbReference>
<evidence type="ECO:0000256" key="3">
    <source>
        <dbReference type="ARBA" id="ARBA00022729"/>
    </source>
</evidence>
<feature type="domain" description="Filamentous haemagglutinin FhaB/tRNA nuclease CdiA-like TPS" evidence="6">
    <location>
        <begin position="140"/>
        <end position="254"/>
    </location>
</feature>
<feature type="region of interest" description="Disordered" evidence="4">
    <location>
        <begin position="1556"/>
        <end position="1579"/>
    </location>
</feature>
<evidence type="ECO:0000256" key="2">
    <source>
        <dbReference type="ARBA" id="ARBA00022525"/>
    </source>
</evidence>
<gene>
    <name evidence="7" type="ORF">GCN75_08835</name>
</gene>
<dbReference type="PANTHER" id="PTHR12338">
    <property type="entry name" value="AUTOTRANSPORTER"/>
    <property type="match status" value="1"/>
</dbReference>
<name>A0A6I1I2F2_9BURK</name>
<reference evidence="7 8" key="1">
    <citation type="submission" date="2019-10" db="EMBL/GenBank/DDBJ databases">
        <title>Three novel species isolated from a subtropical stream in China.</title>
        <authorList>
            <person name="Lu H."/>
        </authorList>
    </citation>
    <scope>NUCLEOTIDE SEQUENCE [LARGE SCALE GENOMIC DNA]</scope>
    <source>
        <strain evidence="7 8">FT13W</strain>
    </source>
</reference>
<evidence type="ECO:0000259" key="6">
    <source>
        <dbReference type="SMART" id="SM00912"/>
    </source>
</evidence>
<dbReference type="InterPro" id="IPR008638">
    <property type="entry name" value="FhaB/CdiA-like_TPS"/>
</dbReference>